<keyword evidence="19" id="KW-0843">Virulence</keyword>
<keyword evidence="7" id="KW-0597">Phosphoprotein</keyword>
<dbReference type="SUPFAM" id="SSF55874">
    <property type="entry name" value="ATPase domain of HSP90 chaperone/DNA topoisomerase II/histidine kinase"/>
    <property type="match status" value="1"/>
</dbReference>
<dbReference type="InterPro" id="IPR003594">
    <property type="entry name" value="HATPase_dom"/>
</dbReference>
<dbReference type="Gene3D" id="1.10.287.130">
    <property type="match status" value="1"/>
</dbReference>
<dbReference type="InterPro" id="IPR003660">
    <property type="entry name" value="HAMP_dom"/>
</dbReference>
<dbReference type="Pfam" id="PF00672">
    <property type="entry name" value="HAMP"/>
    <property type="match status" value="1"/>
</dbReference>
<comment type="subcellular location">
    <subcellularLocation>
        <location evidence="4">Cell membrane</location>
        <topology evidence="4">Multi-pass membrane protein</topology>
    </subcellularLocation>
</comment>
<evidence type="ECO:0000256" key="23">
    <source>
        <dbReference type="SAM" id="Coils"/>
    </source>
</evidence>
<evidence type="ECO:0000313" key="28">
    <source>
        <dbReference type="Proteomes" id="UP001332243"/>
    </source>
</evidence>
<dbReference type="PROSITE" id="PS50109">
    <property type="entry name" value="HIS_KIN"/>
    <property type="match status" value="1"/>
</dbReference>
<keyword evidence="9 24" id="KW-0812">Transmembrane</keyword>
<dbReference type="Gene3D" id="3.30.565.10">
    <property type="entry name" value="Histidine kinase-like ATPase, C-terminal domain"/>
    <property type="match status" value="1"/>
</dbReference>
<keyword evidence="13" id="KW-0067">ATP-binding</keyword>
<dbReference type="SMART" id="SM00304">
    <property type="entry name" value="HAMP"/>
    <property type="match status" value="1"/>
</dbReference>
<evidence type="ECO:0000256" key="1">
    <source>
        <dbReference type="ARBA" id="ARBA00000085"/>
    </source>
</evidence>
<evidence type="ECO:0000256" key="11">
    <source>
        <dbReference type="ARBA" id="ARBA00022777"/>
    </source>
</evidence>
<dbReference type="Pfam" id="PF02518">
    <property type="entry name" value="HATPase_c"/>
    <property type="match status" value="1"/>
</dbReference>
<evidence type="ECO:0000256" key="12">
    <source>
        <dbReference type="ARBA" id="ARBA00022801"/>
    </source>
</evidence>
<keyword evidence="14" id="KW-0460">Magnesium</keyword>
<dbReference type="InterPro" id="IPR003661">
    <property type="entry name" value="HisK_dim/P_dom"/>
</dbReference>
<keyword evidence="11 27" id="KW-0418">Kinase</keyword>
<evidence type="ECO:0000256" key="7">
    <source>
        <dbReference type="ARBA" id="ARBA00022553"/>
    </source>
</evidence>
<evidence type="ECO:0000256" key="17">
    <source>
        <dbReference type="ARBA" id="ARBA00023012"/>
    </source>
</evidence>
<evidence type="ECO:0000256" key="21">
    <source>
        <dbReference type="ARBA" id="ARBA00040454"/>
    </source>
</evidence>
<dbReference type="SMART" id="SM00387">
    <property type="entry name" value="HATPase_c"/>
    <property type="match status" value="1"/>
</dbReference>
<dbReference type="CDD" id="cd06225">
    <property type="entry name" value="HAMP"/>
    <property type="match status" value="1"/>
</dbReference>
<evidence type="ECO:0000256" key="2">
    <source>
        <dbReference type="ARBA" id="ARBA00001936"/>
    </source>
</evidence>
<evidence type="ECO:0000256" key="8">
    <source>
        <dbReference type="ARBA" id="ARBA00022679"/>
    </source>
</evidence>
<keyword evidence="10" id="KW-0547">Nucleotide-binding</keyword>
<comment type="cofactor">
    <cofactor evidence="2">
        <name>Mn(2+)</name>
        <dbReference type="ChEBI" id="CHEBI:29035"/>
    </cofactor>
</comment>
<dbReference type="InterPro" id="IPR004358">
    <property type="entry name" value="Sig_transdc_His_kin-like_C"/>
</dbReference>
<dbReference type="RefSeq" id="WP_331215804.1">
    <property type="nucleotide sequence ID" value="NZ_JAZGQK010000016.1"/>
</dbReference>
<feature type="domain" description="Histidine kinase" evidence="25">
    <location>
        <begin position="227"/>
        <end position="438"/>
    </location>
</feature>
<dbReference type="GO" id="GO:0016301">
    <property type="term" value="F:kinase activity"/>
    <property type="evidence" value="ECO:0007669"/>
    <property type="project" value="UniProtKB-KW"/>
</dbReference>
<dbReference type="EC" id="2.7.13.3" evidence="5"/>
<evidence type="ECO:0000256" key="4">
    <source>
        <dbReference type="ARBA" id="ARBA00004651"/>
    </source>
</evidence>
<evidence type="ECO:0000256" key="9">
    <source>
        <dbReference type="ARBA" id="ARBA00022692"/>
    </source>
</evidence>
<evidence type="ECO:0000256" key="13">
    <source>
        <dbReference type="ARBA" id="ARBA00022840"/>
    </source>
</evidence>
<dbReference type="Proteomes" id="UP001332243">
    <property type="component" value="Unassembled WGS sequence"/>
</dbReference>
<evidence type="ECO:0000256" key="19">
    <source>
        <dbReference type="ARBA" id="ARBA00023026"/>
    </source>
</evidence>
<keyword evidence="16 24" id="KW-1133">Transmembrane helix</keyword>
<evidence type="ECO:0000256" key="10">
    <source>
        <dbReference type="ARBA" id="ARBA00022741"/>
    </source>
</evidence>
<evidence type="ECO:0000256" key="16">
    <source>
        <dbReference type="ARBA" id="ARBA00022989"/>
    </source>
</evidence>
<feature type="coiled-coil region" evidence="23">
    <location>
        <begin position="200"/>
        <end position="231"/>
    </location>
</feature>
<feature type="domain" description="HAMP" evidence="26">
    <location>
        <begin position="167"/>
        <end position="219"/>
    </location>
</feature>
<evidence type="ECO:0000256" key="3">
    <source>
        <dbReference type="ARBA" id="ARBA00001946"/>
    </source>
</evidence>
<evidence type="ECO:0000259" key="25">
    <source>
        <dbReference type="PROSITE" id="PS50109"/>
    </source>
</evidence>
<dbReference type="InterPro" id="IPR050980">
    <property type="entry name" value="2C_sensor_his_kinase"/>
</dbReference>
<accession>A0ABU7RW01</accession>
<feature type="transmembrane region" description="Helical" evidence="24">
    <location>
        <begin position="141"/>
        <end position="162"/>
    </location>
</feature>
<keyword evidence="18" id="KW-0346">Stress response</keyword>
<evidence type="ECO:0000256" key="5">
    <source>
        <dbReference type="ARBA" id="ARBA00012438"/>
    </source>
</evidence>
<name>A0ABU7RW01_9ACTN</name>
<dbReference type="PANTHER" id="PTHR44936:SF9">
    <property type="entry name" value="SENSOR PROTEIN CREC"/>
    <property type="match status" value="1"/>
</dbReference>
<evidence type="ECO:0000256" key="14">
    <source>
        <dbReference type="ARBA" id="ARBA00022842"/>
    </source>
</evidence>
<keyword evidence="6" id="KW-1003">Cell membrane</keyword>
<protein>
    <recommendedName>
        <fullName evidence="21">Signal transduction histidine-protein kinase/phosphatase MprB</fullName>
        <ecNumber evidence="5">2.7.13.3</ecNumber>
    </recommendedName>
    <alternativeName>
        <fullName evidence="22">Mycobacterial persistence regulator B</fullName>
    </alternativeName>
</protein>
<sequence length="446" mass="45567">MRRRLTLLVAATTCLVLLAFLVPLAVLLRDAAADRAAVAATADIQGLVSLVGTTDAAGLGLAADQVGAMGGRPVTVFLPDGSALGTPSERTAGVELATRGESLTVAGPEGREILVAVQGRPDGTAVIRTFVPDAELTRGVYRSWLVLAGLGVALLLLGLVVADRLARSLVAPISELSSVSLRLAGAELTARARPSGPPELRAVATALNHLAARIQELLREEREQLADLSHRLRTPLTSLRLESESLTDPEEAARITNRIDAVERAVTGLIRQARRRGATEAGTGGPVGAEAVCDAAEVVRDRVAFWSVLAEDTGRTLTVDLADRPLPVRLPADELAAVLDALLGNVFAHTPDGVGFSVTCVPMVGGGALLTVADAGPGLPSAVLDPAALVERGASAGGSTGLGLDIARRAARDSGGQLELASGIGGGARVALTLGPPTRSPAHPPA</sequence>
<keyword evidence="8" id="KW-0808">Transferase</keyword>
<dbReference type="PANTHER" id="PTHR44936">
    <property type="entry name" value="SENSOR PROTEIN CREC"/>
    <property type="match status" value="1"/>
</dbReference>
<evidence type="ECO:0000256" key="22">
    <source>
        <dbReference type="ARBA" id="ARBA00041776"/>
    </source>
</evidence>
<evidence type="ECO:0000256" key="24">
    <source>
        <dbReference type="SAM" id="Phobius"/>
    </source>
</evidence>
<comment type="catalytic activity">
    <reaction evidence="1">
        <text>ATP + protein L-histidine = ADP + protein N-phospho-L-histidine.</text>
        <dbReference type="EC" id="2.7.13.3"/>
    </reaction>
</comment>
<evidence type="ECO:0000259" key="26">
    <source>
        <dbReference type="PROSITE" id="PS50885"/>
    </source>
</evidence>
<dbReference type="EMBL" id="JAZGQK010000016">
    <property type="protein sequence ID" value="MEE6260698.1"/>
    <property type="molecule type" value="Genomic_DNA"/>
</dbReference>
<evidence type="ECO:0000256" key="20">
    <source>
        <dbReference type="ARBA" id="ARBA00023211"/>
    </source>
</evidence>
<dbReference type="SUPFAM" id="SSF47384">
    <property type="entry name" value="Homodimeric domain of signal transducing histidine kinase"/>
    <property type="match status" value="1"/>
</dbReference>
<evidence type="ECO:0000313" key="27">
    <source>
        <dbReference type="EMBL" id="MEE6260698.1"/>
    </source>
</evidence>
<evidence type="ECO:0000256" key="6">
    <source>
        <dbReference type="ARBA" id="ARBA00022475"/>
    </source>
</evidence>
<gene>
    <name evidence="27" type="ORF">V1633_19620</name>
</gene>
<keyword evidence="24" id="KW-0472">Membrane</keyword>
<dbReference type="InterPro" id="IPR036097">
    <property type="entry name" value="HisK_dim/P_sf"/>
</dbReference>
<dbReference type="PROSITE" id="PS50885">
    <property type="entry name" value="HAMP"/>
    <property type="match status" value="1"/>
</dbReference>
<dbReference type="SMART" id="SM00388">
    <property type="entry name" value="HisKA"/>
    <property type="match status" value="1"/>
</dbReference>
<dbReference type="PRINTS" id="PR00344">
    <property type="entry name" value="BCTRLSENSOR"/>
</dbReference>
<evidence type="ECO:0000256" key="18">
    <source>
        <dbReference type="ARBA" id="ARBA00023016"/>
    </source>
</evidence>
<reference evidence="27 28" key="1">
    <citation type="submission" date="2024-01" db="EMBL/GenBank/DDBJ databases">
        <title>Genome insights into Plantactinospora sonchi sp. nov.</title>
        <authorList>
            <person name="Wang L."/>
        </authorList>
    </citation>
    <scope>NUCLEOTIDE SEQUENCE [LARGE SCALE GENOMIC DNA]</scope>
    <source>
        <strain evidence="27 28">NEAU-QY2</strain>
    </source>
</reference>
<keyword evidence="15" id="KW-0904">Protein phosphatase</keyword>
<evidence type="ECO:0000256" key="15">
    <source>
        <dbReference type="ARBA" id="ARBA00022912"/>
    </source>
</evidence>
<dbReference type="Pfam" id="PF00512">
    <property type="entry name" value="HisKA"/>
    <property type="match status" value="1"/>
</dbReference>
<keyword evidence="20" id="KW-0464">Manganese</keyword>
<keyword evidence="28" id="KW-1185">Reference proteome</keyword>
<keyword evidence="17" id="KW-0902">Two-component regulatory system</keyword>
<dbReference type="InterPro" id="IPR005467">
    <property type="entry name" value="His_kinase_dom"/>
</dbReference>
<comment type="cofactor">
    <cofactor evidence="3">
        <name>Mg(2+)</name>
        <dbReference type="ChEBI" id="CHEBI:18420"/>
    </cofactor>
</comment>
<dbReference type="InterPro" id="IPR036890">
    <property type="entry name" value="HATPase_C_sf"/>
</dbReference>
<dbReference type="CDD" id="cd00082">
    <property type="entry name" value="HisKA"/>
    <property type="match status" value="1"/>
</dbReference>
<organism evidence="27 28">
    <name type="scientific">Plantactinospora sonchi</name>
    <dbReference type="NCBI Taxonomy" id="1544735"/>
    <lineage>
        <taxon>Bacteria</taxon>
        <taxon>Bacillati</taxon>
        <taxon>Actinomycetota</taxon>
        <taxon>Actinomycetes</taxon>
        <taxon>Micromonosporales</taxon>
        <taxon>Micromonosporaceae</taxon>
        <taxon>Plantactinospora</taxon>
    </lineage>
</organism>
<proteinExistence type="predicted"/>
<keyword evidence="23" id="KW-0175">Coiled coil</keyword>
<comment type="caution">
    <text evidence="27">The sequence shown here is derived from an EMBL/GenBank/DDBJ whole genome shotgun (WGS) entry which is preliminary data.</text>
</comment>
<keyword evidence="12" id="KW-0378">Hydrolase</keyword>